<dbReference type="SUPFAM" id="SSF52540">
    <property type="entry name" value="P-loop containing nucleoside triphosphate hydrolases"/>
    <property type="match status" value="1"/>
</dbReference>
<sequence>MKLQSQARAYQLEMFNLSRQQNIIVAMGTGTGKTALLRITEEIRTGSSNKLIWFLCPTVALCEQHLISISMHIPSMCSRSFTSNDNIDHWKDKNIWDAALSGIRVAVSTYQVLFDALSHGFVRIDRLSLLIFDEAHNCIKKSAANKIMEQFYFPQKETLPTHLPKILGLSASPVISKPSTLKTIERNLDSICKSPTRHYSQLLEFANLPSCQIEQYSEHVTRTEPDLLINVRRLIEISPDRGTGAHKMRPLLELIAASESVNAQLGSWAATRYMTASIKDFKARSRANAEMQLSFDHGRDLAMEILCQLGILPQESLLTEEHQMSSKCLCLLRTLSRVYSDSFCGLIFVRERSTVFALKAIIENYPHTRDRFRCGAFVGLSNFRGSSRVGDLHDTPDQAETLRKFRNGYLNLIITTDALEEGIDVPACNTVISLDRPLTLKSFIQRRGRARQKNSVFINIVGDTGSESILKEFQKDEKRLIEIYKDENRREEALEKSNDKHNGNLLSFRVERTSAQITMHESVAYLHNFCASLPSQAYVTNRPDFIYRRNSIGLIQATAQLPRSLDPSLHEVSGSRWWSREKLAKEDAALQAYVALFNAHLVNEHLVPSQPEDILGHTFASKSHYNIPAQYDPWADAAQLWNKSSGLFSHQVRISRPGNSDTGLVMIMPICVPFEIRIPLFVQHYLTYTATIGAGKPDAVQDISIGRQVTRLILGSVFGSRLPSNQDDFINMFVRDVDHTQMELFLSALSGTVSLANTLKDGVSHSSLGLLRDTKNLCLPRVVKSSLPPTQEYHAEGITAATLLDTDTYPLPWRCNFLRTFGAEEQSPVEIKPKSDSPVRKEPLSIEDLVVDRLPFQYSETALFIPSINHEVGVYLMAERLCQQFFPGISFQKMDLLATALRPSCTERPTQFQFIAFLGDTVFRFIVAKQLFLHHPLWYEGLLSKLKAAIVSDSGLAQATIYSGLAKYLRRIGAATLADMTKAVIGAAYISNGLGEASRCAAAIVPRFKGWHETSLHDGDYMKTRLLGMKISAEWEHLETLLGHSFIDKSLLVEAMTHLSYIGSSQTTSYGRLSFLGSSVLDMIVVDYLHRQCGHMTADRLQSLKTAVTNNKILAFFCVNFETEIQQKDVITDEIANIRTTVKRYSLNMRNFLQIHDQGLAHQLSELISSTNSHRIQKALQTKKKYPWVELADFAPLSLLSDIVQSIFGAIYVDSQARLHDCERLAQRIGIVPLLQDLIERKVVTDHPKRILRTLQNIWIKEHSDAES</sequence>
<evidence type="ECO:0000313" key="15">
    <source>
        <dbReference type="EMBL" id="KAL2827773.1"/>
    </source>
</evidence>
<evidence type="ECO:0000256" key="1">
    <source>
        <dbReference type="ARBA" id="ARBA00022721"/>
    </source>
</evidence>
<dbReference type="InterPro" id="IPR027417">
    <property type="entry name" value="P-loop_NTPase"/>
</dbReference>
<proteinExistence type="inferred from homology"/>
<dbReference type="Gene3D" id="3.30.160.380">
    <property type="entry name" value="Dicer dimerisation domain"/>
    <property type="match status" value="1"/>
</dbReference>
<dbReference type="InterPro" id="IPR036389">
    <property type="entry name" value="RNase_III_sf"/>
</dbReference>
<keyword evidence="8" id="KW-0051">Antiviral defense</keyword>
<dbReference type="InterPro" id="IPR001650">
    <property type="entry name" value="Helicase_C-like"/>
</dbReference>
<dbReference type="Pfam" id="PF00270">
    <property type="entry name" value="DEAD"/>
    <property type="match status" value="1"/>
</dbReference>
<evidence type="ECO:0000256" key="6">
    <source>
        <dbReference type="ARBA" id="ARBA00022840"/>
    </source>
</evidence>
<dbReference type="Pfam" id="PF03368">
    <property type="entry name" value="Dicer_dimer"/>
    <property type="match status" value="1"/>
</dbReference>
<dbReference type="InterPro" id="IPR011545">
    <property type="entry name" value="DEAD/DEAH_box_helicase_dom"/>
</dbReference>
<dbReference type="SUPFAM" id="SSF69065">
    <property type="entry name" value="RNase III domain-like"/>
    <property type="match status" value="2"/>
</dbReference>
<dbReference type="InterPro" id="IPR014001">
    <property type="entry name" value="Helicase_ATP-bd"/>
</dbReference>
<evidence type="ECO:0000256" key="10">
    <source>
        <dbReference type="PROSITE-ProRule" id="PRU00657"/>
    </source>
</evidence>
<dbReference type="InterPro" id="IPR038248">
    <property type="entry name" value="Dicer_dimer_sf"/>
</dbReference>
<feature type="domain" description="Dicer dsRNA-binding fold" evidence="14">
    <location>
        <begin position="522"/>
        <end position="616"/>
    </location>
</feature>
<evidence type="ECO:0000259" key="12">
    <source>
        <dbReference type="PROSITE" id="PS51192"/>
    </source>
</evidence>
<dbReference type="SMART" id="SM00490">
    <property type="entry name" value="HELICc"/>
    <property type="match status" value="1"/>
</dbReference>
<comment type="similarity">
    <text evidence="10">Belongs to the helicase family. Dicer subfamily.</text>
</comment>
<dbReference type="PROSITE" id="PS51194">
    <property type="entry name" value="HELICASE_CTER"/>
    <property type="match status" value="1"/>
</dbReference>
<evidence type="ECO:0000259" key="14">
    <source>
        <dbReference type="PROSITE" id="PS51327"/>
    </source>
</evidence>
<keyword evidence="16" id="KW-1185">Reference proteome</keyword>
<name>A0ABR4ILW8_9EURO</name>
<gene>
    <name evidence="15" type="ORF">BDW59DRAFT_179036</name>
</gene>
<feature type="domain" description="Helicase ATP-binding" evidence="12">
    <location>
        <begin position="14"/>
        <end position="191"/>
    </location>
</feature>
<dbReference type="Gene3D" id="1.10.1520.10">
    <property type="entry name" value="Ribonuclease III domain"/>
    <property type="match status" value="2"/>
</dbReference>
<evidence type="ECO:0000256" key="8">
    <source>
        <dbReference type="ARBA" id="ARBA00023118"/>
    </source>
</evidence>
<feature type="domain" description="RNase III" evidence="11">
    <location>
        <begin position="1035"/>
        <end position="1216"/>
    </location>
</feature>
<dbReference type="PROSITE" id="PS51327">
    <property type="entry name" value="DICER_DSRBF"/>
    <property type="match status" value="1"/>
</dbReference>
<comment type="caution">
    <text evidence="15">The sequence shown here is derived from an EMBL/GenBank/DDBJ whole genome shotgun (WGS) entry which is preliminary data.</text>
</comment>
<dbReference type="InterPro" id="IPR000999">
    <property type="entry name" value="RNase_III_dom"/>
</dbReference>
<protein>
    <recommendedName>
        <fullName evidence="17">P-loop containing nucleoside triphosphate hydrolase protein</fullName>
    </recommendedName>
</protein>
<evidence type="ECO:0000256" key="7">
    <source>
        <dbReference type="ARBA" id="ARBA00022884"/>
    </source>
</evidence>
<keyword evidence="3" id="KW-0547">Nucleotide-binding</keyword>
<evidence type="ECO:0000256" key="5">
    <source>
        <dbReference type="ARBA" id="ARBA00022806"/>
    </source>
</evidence>
<organism evidence="15 16">
    <name type="scientific">Aspergillus cavernicola</name>
    <dbReference type="NCBI Taxonomy" id="176166"/>
    <lineage>
        <taxon>Eukaryota</taxon>
        <taxon>Fungi</taxon>
        <taxon>Dikarya</taxon>
        <taxon>Ascomycota</taxon>
        <taxon>Pezizomycotina</taxon>
        <taxon>Eurotiomycetes</taxon>
        <taxon>Eurotiomycetidae</taxon>
        <taxon>Eurotiales</taxon>
        <taxon>Aspergillaceae</taxon>
        <taxon>Aspergillus</taxon>
        <taxon>Aspergillus subgen. Nidulantes</taxon>
    </lineage>
</organism>
<feature type="domain" description="RNase III" evidence="11">
    <location>
        <begin position="888"/>
        <end position="993"/>
    </location>
</feature>
<evidence type="ECO:0000313" key="16">
    <source>
        <dbReference type="Proteomes" id="UP001610335"/>
    </source>
</evidence>
<feature type="domain" description="Helicase C-terminal" evidence="13">
    <location>
        <begin position="334"/>
        <end position="502"/>
    </location>
</feature>
<dbReference type="Pfam" id="PF00636">
    <property type="entry name" value="Ribonuclease_3"/>
    <property type="match status" value="2"/>
</dbReference>
<dbReference type="PANTHER" id="PTHR14950">
    <property type="entry name" value="DICER-RELATED"/>
    <property type="match status" value="1"/>
</dbReference>
<evidence type="ECO:0000259" key="13">
    <source>
        <dbReference type="PROSITE" id="PS51194"/>
    </source>
</evidence>
<reference evidence="15 16" key="1">
    <citation type="submission" date="2024-07" db="EMBL/GenBank/DDBJ databases">
        <title>Section-level genome sequencing and comparative genomics of Aspergillus sections Usti and Cavernicolus.</title>
        <authorList>
            <consortium name="Lawrence Berkeley National Laboratory"/>
            <person name="Nybo J.L."/>
            <person name="Vesth T.C."/>
            <person name="Theobald S."/>
            <person name="Frisvad J.C."/>
            <person name="Larsen T.O."/>
            <person name="Kjaerboelling I."/>
            <person name="Rothschild-Mancinelli K."/>
            <person name="Lyhne E.K."/>
            <person name="Kogle M.E."/>
            <person name="Barry K."/>
            <person name="Clum A."/>
            <person name="Na H."/>
            <person name="Ledsgaard L."/>
            <person name="Lin J."/>
            <person name="Lipzen A."/>
            <person name="Kuo A."/>
            <person name="Riley R."/>
            <person name="Mondo S."/>
            <person name="LaButti K."/>
            <person name="Haridas S."/>
            <person name="Pangalinan J."/>
            <person name="Salamov A.A."/>
            <person name="Simmons B.A."/>
            <person name="Magnuson J.K."/>
            <person name="Chen J."/>
            <person name="Drula E."/>
            <person name="Henrissat B."/>
            <person name="Wiebenga A."/>
            <person name="Lubbers R.J."/>
            <person name="Gomes A.C."/>
            <person name="Makela M.R."/>
            <person name="Stajich J."/>
            <person name="Grigoriev I.V."/>
            <person name="Mortensen U.H."/>
            <person name="De vries R.P."/>
            <person name="Baker S.E."/>
            <person name="Andersen M.R."/>
        </authorList>
    </citation>
    <scope>NUCLEOTIDE SEQUENCE [LARGE SCALE GENOMIC DNA]</scope>
    <source>
        <strain evidence="15 16">CBS 600.67</strain>
    </source>
</reference>
<dbReference type="SMART" id="SM00487">
    <property type="entry name" value="DEXDc"/>
    <property type="match status" value="1"/>
</dbReference>
<keyword evidence="1" id="KW-0930">Antiviral protein</keyword>
<keyword evidence="4" id="KW-0378">Hydrolase</keyword>
<dbReference type="InterPro" id="IPR005034">
    <property type="entry name" value="Dicer_dimerisation"/>
</dbReference>
<dbReference type="Pfam" id="PF00271">
    <property type="entry name" value="Helicase_C"/>
    <property type="match status" value="1"/>
</dbReference>
<evidence type="ECO:0000256" key="4">
    <source>
        <dbReference type="ARBA" id="ARBA00022801"/>
    </source>
</evidence>
<keyword evidence="2" id="KW-0677">Repeat</keyword>
<evidence type="ECO:0008006" key="17">
    <source>
        <dbReference type="Google" id="ProtNLM"/>
    </source>
</evidence>
<dbReference type="CDD" id="cd00593">
    <property type="entry name" value="RIBOc"/>
    <property type="match status" value="2"/>
</dbReference>
<dbReference type="PANTHER" id="PTHR14950:SF37">
    <property type="entry name" value="ENDORIBONUCLEASE DICER"/>
    <property type="match status" value="1"/>
</dbReference>
<dbReference type="Proteomes" id="UP001610335">
    <property type="component" value="Unassembled WGS sequence"/>
</dbReference>
<dbReference type="EMBL" id="JBFXLS010000023">
    <property type="protein sequence ID" value="KAL2827773.1"/>
    <property type="molecule type" value="Genomic_DNA"/>
</dbReference>
<keyword evidence="6" id="KW-0067">ATP-binding</keyword>
<dbReference type="SMART" id="SM00535">
    <property type="entry name" value="RIBOc"/>
    <property type="match status" value="2"/>
</dbReference>
<evidence type="ECO:0000259" key="11">
    <source>
        <dbReference type="PROSITE" id="PS50142"/>
    </source>
</evidence>
<evidence type="ECO:0000256" key="9">
    <source>
        <dbReference type="ARBA" id="ARBA00025403"/>
    </source>
</evidence>
<comment type="function">
    <text evidence="9">Dicer-like endonuclease involved in cleaving double-stranded RNA in the RNA interference (RNAi) pathway. Produces 21 to 25 bp dsRNAs (siRNAs) which target the selective destruction of homologous RNAs leading to sequence-specific suppression of gene expression, called post-transcriptional gene silencing (PTGS). Part of a broad host defense response against viral infection and transposons.</text>
</comment>
<evidence type="ECO:0000256" key="3">
    <source>
        <dbReference type="ARBA" id="ARBA00022741"/>
    </source>
</evidence>
<dbReference type="PROSITE" id="PS51192">
    <property type="entry name" value="HELICASE_ATP_BIND_1"/>
    <property type="match status" value="1"/>
</dbReference>
<accession>A0ABR4ILW8</accession>
<dbReference type="Gene3D" id="3.40.50.300">
    <property type="entry name" value="P-loop containing nucleotide triphosphate hydrolases"/>
    <property type="match status" value="2"/>
</dbReference>
<dbReference type="PROSITE" id="PS50142">
    <property type="entry name" value="RNASE_3_2"/>
    <property type="match status" value="2"/>
</dbReference>
<keyword evidence="5" id="KW-0347">Helicase</keyword>
<keyword evidence="7 10" id="KW-0694">RNA-binding</keyword>
<evidence type="ECO:0000256" key="2">
    <source>
        <dbReference type="ARBA" id="ARBA00022737"/>
    </source>
</evidence>